<gene>
    <name evidence="2" type="ORF">ACFOZ8_32015</name>
</gene>
<organism evidence="2 3">
    <name type="scientific">Paenibacillus xanthanilyticus</name>
    <dbReference type="NCBI Taxonomy" id="1783531"/>
    <lineage>
        <taxon>Bacteria</taxon>
        <taxon>Bacillati</taxon>
        <taxon>Bacillota</taxon>
        <taxon>Bacilli</taxon>
        <taxon>Bacillales</taxon>
        <taxon>Paenibacillaceae</taxon>
        <taxon>Paenibacillus</taxon>
    </lineage>
</organism>
<feature type="transmembrane region" description="Helical" evidence="1">
    <location>
        <begin position="131"/>
        <end position="152"/>
    </location>
</feature>
<keyword evidence="1" id="KW-0472">Membrane</keyword>
<reference evidence="3" key="1">
    <citation type="journal article" date="2019" name="Int. J. Syst. Evol. Microbiol.">
        <title>The Global Catalogue of Microorganisms (GCM) 10K type strain sequencing project: providing services to taxonomists for standard genome sequencing and annotation.</title>
        <authorList>
            <consortium name="The Broad Institute Genomics Platform"/>
            <consortium name="The Broad Institute Genome Sequencing Center for Infectious Disease"/>
            <person name="Wu L."/>
            <person name="Ma J."/>
        </authorList>
    </citation>
    <scope>NUCLEOTIDE SEQUENCE [LARGE SCALE GENOMIC DNA]</scope>
    <source>
        <strain evidence="3">IBRC-M 10987</strain>
    </source>
</reference>
<protein>
    <submittedName>
        <fullName evidence="2">Uncharacterized protein</fullName>
    </submittedName>
</protein>
<feature type="transmembrane region" description="Helical" evidence="1">
    <location>
        <begin position="7"/>
        <end position="26"/>
    </location>
</feature>
<keyword evidence="1" id="KW-0812">Transmembrane</keyword>
<sequence>MSRTKVDLIAFAVTSILSALFFLVVYMLTFTYRGAGHGVSGNGNPAILFVFPAVPVYLVAVIFTYRISRRFADHARYRREAGFALLILVVLCGLGENAFVARLIRHLGGGPDNPDSVIYRFGWLNPYTNTLYFNAYTFLFGLSLAALTALAVSGSRR</sequence>
<keyword evidence="3" id="KW-1185">Reference proteome</keyword>
<dbReference type="RefSeq" id="WP_377722791.1">
    <property type="nucleotide sequence ID" value="NZ_JBHSAM010000036.1"/>
</dbReference>
<feature type="transmembrane region" description="Helical" evidence="1">
    <location>
        <begin position="83"/>
        <end position="104"/>
    </location>
</feature>
<evidence type="ECO:0000313" key="2">
    <source>
        <dbReference type="EMBL" id="MFC4104257.1"/>
    </source>
</evidence>
<proteinExistence type="predicted"/>
<dbReference type="Proteomes" id="UP001595715">
    <property type="component" value="Unassembled WGS sequence"/>
</dbReference>
<comment type="caution">
    <text evidence="2">The sequence shown here is derived from an EMBL/GenBank/DDBJ whole genome shotgun (WGS) entry which is preliminary data.</text>
</comment>
<feature type="transmembrane region" description="Helical" evidence="1">
    <location>
        <begin position="46"/>
        <end position="63"/>
    </location>
</feature>
<name>A0ABV8KEC2_9BACL</name>
<keyword evidence="1" id="KW-1133">Transmembrane helix</keyword>
<accession>A0ABV8KEC2</accession>
<evidence type="ECO:0000313" key="3">
    <source>
        <dbReference type="Proteomes" id="UP001595715"/>
    </source>
</evidence>
<evidence type="ECO:0000256" key="1">
    <source>
        <dbReference type="SAM" id="Phobius"/>
    </source>
</evidence>
<dbReference type="EMBL" id="JBHSAM010000036">
    <property type="protein sequence ID" value="MFC4104257.1"/>
    <property type="molecule type" value="Genomic_DNA"/>
</dbReference>